<protein>
    <submittedName>
        <fullName evidence="1">Uncharacterized protein</fullName>
    </submittedName>
</protein>
<evidence type="ECO:0000313" key="2">
    <source>
        <dbReference type="Proteomes" id="UP000018747"/>
    </source>
</evidence>
<dbReference type="AlphaFoldDB" id="V6HTP1"/>
<dbReference type="EMBL" id="AHMT02000052">
    <property type="protein sequence ID" value="EQA61025.1"/>
    <property type="molecule type" value="Genomic_DNA"/>
</dbReference>
<dbReference type="Proteomes" id="UP000018747">
    <property type="component" value="Unassembled WGS sequence"/>
</dbReference>
<accession>V6HTP1</accession>
<comment type="caution">
    <text evidence="1">The sequence shown here is derived from an EMBL/GenBank/DDBJ whole genome shotgun (WGS) entry which is preliminary data.</text>
</comment>
<gene>
    <name evidence="1" type="ORF">LEP1GSC062_1289</name>
</gene>
<keyword evidence="2" id="KW-1185">Reference proteome</keyword>
<organism evidence="1 2">
    <name type="scientific">Leptospira alexanderi serovar Manhao 3 str. L 60</name>
    <dbReference type="NCBI Taxonomy" id="1049759"/>
    <lineage>
        <taxon>Bacteria</taxon>
        <taxon>Pseudomonadati</taxon>
        <taxon>Spirochaetota</taxon>
        <taxon>Spirochaetia</taxon>
        <taxon>Leptospirales</taxon>
        <taxon>Leptospiraceae</taxon>
        <taxon>Leptospira</taxon>
    </lineage>
</organism>
<reference evidence="1" key="1">
    <citation type="submission" date="2013-05" db="EMBL/GenBank/DDBJ databases">
        <authorList>
            <person name="Harkins D.M."/>
            <person name="Durkin A.S."/>
            <person name="Brinkac L.M."/>
            <person name="Haft D.H."/>
            <person name="Selengut J.D."/>
            <person name="Sanka R."/>
            <person name="DePew J."/>
            <person name="Purushe J."/>
            <person name="Hartskeerl R.A."/>
            <person name="Ahmed A."/>
            <person name="van der Linden H."/>
            <person name="Goris M.G.A."/>
            <person name="Vinetz J.M."/>
            <person name="Sutton G.G."/>
            <person name="Nierman W.C."/>
            <person name="Fouts D.E."/>
        </authorList>
    </citation>
    <scope>NUCLEOTIDE SEQUENCE [LARGE SCALE GENOMIC DNA]</scope>
    <source>
        <strain evidence="1">L 60</strain>
    </source>
</reference>
<name>V6HTP1_9LEPT</name>
<evidence type="ECO:0000313" key="1">
    <source>
        <dbReference type="EMBL" id="EQA61025.1"/>
    </source>
</evidence>
<sequence>MFEKFQPTGVLINEVKKSLSKRLSKWQGFFFQFLRGAR</sequence>
<proteinExistence type="predicted"/>